<feature type="domain" description="Aldehyde dehydrogenase" evidence="2">
    <location>
        <begin position="11"/>
        <end position="370"/>
    </location>
</feature>
<dbReference type="InterPro" id="IPR015590">
    <property type="entry name" value="Aldehyde_DH_dom"/>
</dbReference>
<feature type="transmembrane region" description="Helical" evidence="1">
    <location>
        <begin position="463"/>
        <end position="485"/>
    </location>
</feature>
<dbReference type="InterPro" id="IPR016163">
    <property type="entry name" value="Ald_DH_C"/>
</dbReference>
<dbReference type="PANTHER" id="PTHR43111">
    <property type="entry name" value="ALDEHYDE DEHYDROGENASE B-RELATED"/>
    <property type="match status" value="1"/>
</dbReference>
<keyword evidence="1" id="KW-0812">Transmembrane</keyword>
<dbReference type="SUPFAM" id="SSF53720">
    <property type="entry name" value="ALDH-like"/>
    <property type="match status" value="1"/>
</dbReference>
<dbReference type="PANTHER" id="PTHR43111:SF1">
    <property type="entry name" value="ALDEHYDE DEHYDROGENASE B-RELATED"/>
    <property type="match status" value="1"/>
</dbReference>
<organism evidence="3 4">
    <name type="scientific">Neodothiora populina</name>
    <dbReference type="NCBI Taxonomy" id="2781224"/>
    <lineage>
        <taxon>Eukaryota</taxon>
        <taxon>Fungi</taxon>
        <taxon>Dikarya</taxon>
        <taxon>Ascomycota</taxon>
        <taxon>Pezizomycotina</taxon>
        <taxon>Dothideomycetes</taxon>
        <taxon>Dothideomycetidae</taxon>
        <taxon>Dothideales</taxon>
        <taxon>Dothioraceae</taxon>
        <taxon>Neodothiora</taxon>
    </lineage>
</organism>
<gene>
    <name evidence="3" type="ORF">AAFC00_003926</name>
</gene>
<keyword evidence="4" id="KW-1185">Reference proteome</keyword>
<dbReference type="Pfam" id="PF00171">
    <property type="entry name" value="Aldedh"/>
    <property type="match status" value="1"/>
</dbReference>
<dbReference type="Gene3D" id="3.40.309.10">
    <property type="entry name" value="Aldehyde Dehydrogenase, Chain A, domain 2"/>
    <property type="match status" value="1"/>
</dbReference>
<keyword evidence="1" id="KW-1133">Transmembrane helix</keyword>
<dbReference type="GeneID" id="95977626"/>
<dbReference type="RefSeq" id="XP_069201301.1">
    <property type="nucleotide sequence ID" value="XM_069343478.1"/>
</dbReference>
<comment type="caution">
    <text evidence="3">The sequence shown here is derived from an EMBL/GenBank/DDBJ whole genome shotgun (WGS) entry which is preliminary data.</text>
</comment>
<keyword evidence="1" id="KW-0472">Membrane</keyword>
<dbReference type="Proteomes" id="UP001562354">
    <property type="component" value="Unassembled WGS sequence"/>
</dbReference>
<accession>A0ABR3PFU0</accession>
<evidence type="ECO:0000313" key="4">
    <source>
        <dbReference type="Proteomes" id="UP001562354"/>
    </source>
</evidence>
<protein>
    <recommendedName>
        <fullName evidence="2">Aldehyde dehydrogenase domain-containing protein</fullName>
    </recommendedName>
</protein>
<evidence type="ECO:0000313" key="3">
    <source>
        <dbReference type="EMBL" id="KAL1305027.1"/>
    </source>
</evidence>
<evidence type="ECO:0000259" key="2">
    <source>
        <dbReference type="Pfam" id="PF00171"/>
    </source>
</evidence>
<dbReference type="Gene3D" id="3.40.605.10">
    <property type="entry name" value="Aldehyde Dehydrogenase, Chain A, domain 1"/>
    <property type="match status" value="1"/>
</dbReference>
<proteinExistence type="predicted"/>
<dbReference type="InterPro" id="IPR016162">
    <property type="entry name" value="Ald_DH_N"/>
</dbReference>
<dbReference type="InterPro" id="IPR016161">
    <property type="entry name" value="Ald_DH/histidinol_DH"/>
</dbReference>
<sequence length="492" mass="54048">MAGQQIENIRAAAVDGRTRNVIYRRSQLGKLQAALSQEAETMISAIAQDTGCTMLESRVEYYLTMLQVKDRYLELDPAGELVMEYSIAEGRDASESREGVGIVLISAVVDHSPFFSVVAPLSAAIAAGNCVILQVENTVRSLPNALRKALRVLDNDTFGIIQQPLADADKSAISLEVVQSSQVTSNSRTDQIVSGQNRRTVAVVDRTADMEKAAEALLFARFGYCGQSPYAPDIVLVNEFIKEDFLQTLVKKYSHLDQDPMPGYQKSEKSGSKDTKLEKSIADLQRNGNVKLVNQAARGAILDIKNRGSQTFLKKIRAPCMVVHGFKSLDDAIDVLNSDGQENLAAYHWGSAGQCRYLSQFISARVTFVNHIPADLLVGPAFPDNAMIDASVRFPTSLFSKPTPAFVTQSTRATVVADALMAPSTSERRLLLERLRDEAMKELPDYKRKQKSRAAFGFFEQAMLINLGLVLLSTVTVVSGGVYGFKHGWLRR</sequence>
<evidence type="ECO:0000256" key="1">
    <source>
        <dbReference type="SAM" id="Phobius"/>
    </source>
</evidence>
<dbReference type="EMBL" id="JBFMKM010000008">
    <property type="protein sequence ID" value="KAL1305027.1"/>
    <property type="molecule type" value="Genomic_DNA"/>
</dbReference>
<reference evidence="3 4" key="1">
    <citation type="submission" date="2024-07" db="EMBL/GenBank/DDBJ databases">
        <title>Draft sequence of the Neodothiora populina.</title>
        <authorList>
            <person name="Drown D.D."/>
            <person name="Schuette U.S."/>
            <person name="Buechlein A.B."/>
            <person name="Rusch D.R."/>
            <person name="Winton L.W."/>
            <person name="Adams G.A."/>
        </authorList>
    </citation>
    <scope>NUCLEOTIDE SEQUENCE [LARGE SCALE GENOMIC DNA]</scope>
    <source>
        <strain evidence="3 4">CPC 39397</strain>
    </source>
</reference>
<name>A0ABR3PFU0_9PEZI</name>